<name>A0ACC2VAM9_9TREE</name>
<evidence type="ECO:0000313" key="1">
    <source>
        <dbReference type="EMBL" id="KAJ9096244.1"/>
    </source>
</evidence>
<organism evidence="1 2">
    <name type="scientific">Naganishia cerealis</name>
    <dbReference type="NCBI Taxonomy" id="610337"/>
    <lineage>
        <taxon>Eukaryota</taxon>
        <taxon>Fungi</taxon>
        <taxon>Dikarya</taxon>
        <taxon>Basidiomycota</taxon>
        <taxon>Agaricomycotina</taxon>
        <taxon>Tremellomycetes</taxon>
        <taxon>Filobasidiales</taxon>
        <taxon>Filobasidiaceae</taxon>
        <taxon>Naganishia</taxon>
    </lineage>
</organism>
<protein>
    <submittedName>
        <fullName evidence="1">Uncharacterized protein</fullName>
    </submittedName>
</protein>
<gene>
    <name evidence="1" type="ORF">QFC19_007208</name>
</gene>
<accession>A0ACC2VAM9</accession>
<sequence>MPFANLYWSADYRLGIKALTVQLQQSLRQLHELRDFVARYTTHLRSNSVSQERFADVIGGIGAPFKTPTGSIGSRSVSGRVFSGTRVSLGSFSEKNYILNNSEAYESEDDNKTFSKLEYDNKRTPSHSRTSSTNKSPPITIATATETYRNDFLAESRCLEILAAALDRQVLEEINSFIRVYEPVVRAAIETFEQLYDEQNQLSVLVEKLRIDYNEARRKSELGKEAPKANTVVVQEASDDEAENSELLPSPQLIASGTYLSKLSPQKLSSLVEDMIESIPSLKRSFPLPGHSNTVISSELLCAWLTKNRPCALNPTMRELEHFGQELVDAKLLVGTFLGAKKFRSKGMWFEWSDLAHYVAGDLQPSTAPSADNKRWLDTTKRFNSLVVNMSTMLGGNIDQAESQVQQRYDETYIQLQRTRHRLIEEFNHKAQTLERFEKLRIELIYQSLTRMLEAVYNSSLASSKRLHELATTFISSINKPQNYQAEFELLESNNSTGIFFPSVVAGLDPHRTTYNYFQNIKHQFNLYKDIPLQIPVEGDLLSFASLPLFLYRTTSIIEEKDDGTAKDLWHAPLDHHSYWQLKEKILSLISQYDKPDMTLDANASDRSVMEPILLVLELSLLANVINFVKNWLMEISDSVIPFMVYDGLVSSYTHERNDTLRILLTIPRSNLSSLVHLLEHICCVFGLSQIPNYSFSDTVDRDLVAPNDEDKIKQVSSTLNDMSAIGAVPFVHIILRPSLSKASSGFKPPIDIYQRLLSDLLDVDLRVQLFESLVESEKKYRTKKENTRLGLKKNRNLTPPRDELRLPELKSPHPVAADNFTLRPFRTGTTPIPSPVSSPGREIVVKKIRELHH</sequence>
<comment type="caution">
    <text evidence="1">The sequence shown here is derived from an EMBL/GenBank/DDBJ whole genome shotgun (WGS) entry which is preliminary data.</text>
</comment>
<dbReference type="Proteomes" id="UP001241377">
    <property type="component" value="Unassembled WGS sequence"/>
</dbReference>
<proteinExistence type="predicted"/>
<reference evidence="1" key="1">
    <citation type="submission" date="2023-04" db="EMBL/GenBank/DDBJ databases">
        <title>Draft Genome sequencing of Naganishia species isolated from polar environments using Oxford Nanopore Technology.</title>
        <authorList>
            <person name="Leo P."/>
            <person name="Venkateswaran K."/>
        </authorList>
    </citation>
    <scope>NUCLEOTIDE SEQUENCE</scope>
    <source>
        <strain evidence="1">MNA-CCFEE 5261</strain>
    </source>
</reference>
<keyword evidence="2" id="KW-1185">Reference proteome</keyword>
<dbReference type="EMBL" id="JASBWR010000094">
    <property type="protein sequence ID" value="KAJ9096244.1"/>
    <property type="molecule type" value="Genomic_DNA"/>
</dbReference>
<evidence type="ECO:0000313" key="2">
    <source>
        <dbReference type="Proteomes" id="UP001241377"/>
    </source>
</evidence>